<dbReference type="Pfam" id="PF00583">
    <property type="entry name" value="Acetyltransf_1"/>
    <property type="match status" value="1"/>
</dbReference>
<evidence type="ECO:0000313" key="5">
    <source>
        <dbReference type="Proteomes" id="UP000320643"/>
    </source>
</evidence>
<dbReference type="Gene3D" id="3.40.630.30">
    <property type="match status" value="1"/>
</dbReference>
<evidence type="ECO:0000259" key="3">
    <source>
        <dbReference type="PROSITE" id="PS51186"/>
    </source>
</evidence>
<dbReference type="GO" id="GO:0016747">
    <property type="term" value="F:acyltransferase activity, transferring groups other than amino-acyl groups"/>
    <property type="evidence" value="ECO:0007669"/>
    <property type="project" value="InterPro"/>
</dbReference>
<evidence type="ECO:0000313" key="4">
    <source>
        <dbReference type="EMBL" id="TRW25857.1"/>
    </source>
</evidence>
<proteinExistence type="predicted"/>
<feature type="domain" description="N-acetyltransferase" evidence="3">
    <location>
        <begin position="17"/>
        <end position="161"/>
    </location>
</feature>
<dbReference type="PROSITE" id="PS51186">
    <property type="entry name" value="GNAT"/>
    <property type="match status" value="1"/>
</dbReference>
<comment type="caution">
    <text evidence="4">The sequence shown here is derived from an EMBL/GenBank/DDBJ whole genome shotgun (WGS) entry which is preliminary data.</text>
</comment>
<dbReference type="RefSeq" id="WP_143372521.1">
    <property type="nucleotide sequence ID" value="NZ_VJVZ01000003.1"/>
</dbReference>
<dbReference type="SUPFAM" id="SSF55729">
    <property type="entry name" value="Acyl-CoA N-acyltransferases (Nat)"/>
    <property type="match status" value="1"/>
</dbReference>
<dbReference type="InterPro" id="IPR016181">
    <property type="entry name" value="Acyl_CoA_acyltransferase"/>
</dbReference>
<dbReference type="Proteomes" id="UP000320643">
    <property type="component" value="Unassembled WGS sequence"/>
</dbReference>
<dbReference type="PANTHER" id="PTHR43072">
    <property type="entry name" value="N-ACETYLTRANSFERASE"/>
    <property type="match status" value="1"/>
</dbReference>
<name>A0A552V5Z0_9FLAO</name>
<dbReference type="EMBL" id="VJVZ01000003">
    <property type="protein sequence ID" value="TRW25857.1"/>
    <property type="molecule type" value="Genomic_DNA"/>
</dbReference>
<keyword evidence="5" id="KW-1185">Reference proteome</keyword>
<gene>
    <name evidence="4" type="ORF">FMM05_06445</name>
</gene>
<organism evidence="4 5">
    <name type="scientific">Flavobacterium zepuense</name>
    <dbReference type="NCBI Taxonomy" id="2593302"/>
    <lineage>
        <taxon>Bacteria</taxon>
        <taxon>Pseudomonadati</taxon>
        <taxon>Bacteroidota</taxon>
        <taxon>Flavobacteriia</taxon>
        <taxon>Flavobacteriales</taxon>
        <taxon>Flavobacteriaceae</taxon>
        <taxon>Flavobacterium</taxon>
    </lineage>
</organism>
<accession>A0A552V5Z0</accession>
<keyword evidence="2" id="KW-0012">Acyltransferase</keyword>
<dbReference type="AlphaFoldDB" id="A0A552V5Z0"/>
<evidence type="ECO:0000256" key="1">
    <source>
        <dbReference type="ARBA" id="ARBA00022679"/>
    </source>
</evidence>
<reference evidence="4 5" key="1">
    <citation type="submission" date="2019-07" db="EMBL/GenBank/DDBJ databases">
        <title>Flavobacterium sp. nov., isolated from glacier ice.</title>
        <authorList>
            <person name="Liu Q."/>
            <person name="Xin Y.-H."/>
        </authorList>
    </citation>
    <scope>NUCLEOTIDE SEQUENCE [LARGE SCALE GENOMIC DNA]</scope>
    <source>
        <strain evidence="4 5">ZT4R6</strain>
    </source>
</reference>
<evidence type="ECO:0000256" key="2">
    <source>
        <dbReference type="ARBA" id="ARBA00023315"/>
    </source>
</evidence>
<protein>
    <submittedName>
        <fullName evidence="4">N-acetyltransferase</fullName>
    </submittedName>
</protein>
<dbReference type="PANTHER" id="PTHR43072:SF23">
    <property type="entry name" value="UPF0039 PROTEIN C11D3.02C"/>
    <property type="match status" value="1"/>
</dbReference>
<sequence>MNIIVKPATTQHLPAILDIMNFNILNSTAVYDYSTKTLPDMQQWFADKQAANLPVIVAEKDDVLVGYASYGTFRVKEGYKYTVEHSVYVEPSHTGKGIGNILLAELISLAKQQGLHCMVGCIDADNAGSIAFHKKFGFTDGGILRQSGYKFDRWLDLQFMQLILK</sequence>
<dbReference type="OrthoDB" id="9799096at2"/>
<keyword evidence="1 4" id="KW-0808">Transferase</keyword>
<dbReference type="InterPro" id="IPR000182">
    <property type="entry name" value="GNAT_dom"/>
</dbReference>
<dbReference type="CDD" id="cd04301">
    <property type="entry name" value="NAT_SF"/>
    <property type="match status" value="1"/>
</dbReference>